<gene>
    <name evidence="6" type="ORF">NE848_12065</name>
</gene>
<dbReference type="InterPro" id="IPR014721">
    <property type="entry name" value="Ribsml_uS5_D2-typ_fold_subgr"/>
</dbReference>
<dbReference type="PANTHER" id="PTHR43261:SF6">
    <property type="entry name" value="ELONGATION FACTOR G-LIKE PROTEIN"/>
    <property type="match status" value="1"/>
</dbReference>
<evidence type="ECO:0000256" key="4">
    <source>
        <dbReference type="ARBA" id="ARBA00023134"/>
    </source>
</evidence>
<dbReference type="CDD" id="cd04088">
    <property type="entry name" value="EFG_mtEFG_II"/>
    <property type="match status" value="1"/>
</dbReference>
<name>A0ABT0Z3X0_9FLAO</name>
<dbReference type="Pfam" id="PF00009">
    <property type="entry name" value="GTP_EFTU"/>
    <property type="match status" value="1"/>
</dbReference>
<dbReference type="PANTHER" id="PTHR43261">
    <property type="entry name" value="TRANSLATION ELONGATION FACTOR G-RELATED"/>
    <property type="match status" value="1"/>
</dbReference>
<dbReference type="PROSITE" id="PS51722">
    <property type="entry name" value="G_TR_2"/>
    <property type="match status" value="1"/>
</dbReference>
<dbReference type="Pfam" id="PF00679">
    <property type="entry name" value="EFG_C"/>
    <property type="match status" value="1"/>
</dbReference>
<dbReference type="SMART" id="SM00838">
    <property type="entry name" value="EFG_C"/>
    <property type="match status" value="1"/>
</dbReference>
<dbReference type="CDD" id="cd04170">
    <property type="entry name" value="EF-G_bact"/>
    <property type="match status" value="1"/>
</dbReference>
<dbReference type="NCBIfam" id="TIGR00231">
    <property type="entry name" value="small_GTP"/>
    <property type="match status" value="1"/>
</dbReference>
<dbReference type="InterPro" id="IPR005225">
    <property type="entry name" value="Small_GTP-bd"/>
</dbReference>
<evidence type="ECO:0000256" key="2">
    <source>
        <dbReference type="ARBA" id="ARBA00017872"/>
    </source>
</evidence>
<dbReference type="SUPFAM" id="SSF52540">
    <property type="entry name" value="P-loop containing nucleoside triphosphate hydrolases"/>
    <property type="match status" value="1"/>
</dbReference>
<keyword evidence="6" id="KW-0648">Protein biosynthesis</keyword>
<dbReference type="Gene3D" id="3.30.230.10">
    <property type="match status" value="1"/>
</dbReference>
<organism evidence="6 7">
    <name type="scientific">Gramella jeungdoensis</name>
    <dbReference type="NCBI Taxonomy" id="708091"/>
    <lineage>
        <taxon>Bacteria</taxon>
        <taxon>Pseudomonadati</taxon>
        <taxon>Bacteroidota</taxon>
        <taxon>Flavobacteriia</taxon>
        <taxon>Flavobacteriales</taxon>
        <taxon>Flavobacteriaceae</taxon>
        <taxon>Christiangramia</taxon>
    </lineage>
</organism>
<dbReference type="Pfam" id="PF03764">
    <property type="entry name" value="EFG_IV"/>
    <property type="match status" value="1"/>
</dbReference>
<dbReference type="SUPFAM" id="SSF50447">
    <property type="entry name" value="Translation proteins"/>
    <property type="match status" value="1"/>
</dbReference>
<evidence type="ECO:0000313" key="7">
    <source>
        <dbReference type="Proteomes" id="UP001155077"/>
    </source>
</evidence>
<comment type="caution">
    <text evidence="6">The sequence shown here is derived from an EMBL/GenBank/DDBJ whole genome shotgun (WGS) entry which is preliminary data.</text>
</comment>
<sequence>MKIYDDKHIKNVVFVGAHNSGKTTLAETMLFEAGLINRRGTVESRNTVADYHEVEHEKGNSIFATPLHTEWRNYKINIIDTPGLDDFIGEVISSIRVADSVVTVLNAQQGVEVGTEIIWNYIDRYRKPTLFVINQIDHPAAKFEDSFKTIKNLVGNNAVKVQYPLMLDGSQCIVDVLKMKMYKFLPEGGKPEKLEIPEDQKDTVDYLHNELVEKAAENDEELMELFFEKGSLNEDEMRKGIKAGMLNHELFPVFCMSALNDMGSGRLMGFIDNVAPAAADLEPEQSTEGEDILPEKKAPTVLFIFKTVHQPNLGQLTFFKVKSGELSVNDKLVNSRNGETETLNQLFIMDGKDRKPVNKLTVGDIGATLKLKFTETNDTLAKAGKEVSIKPIQYPQPRYSKAISAVNNKDEEKLSEALKKIHSQDPTVVVSYSKEGKQLIIACQGELHMAIVEWMLNNIYGIEVNFEKPKIAFRETIQRSSTANYRHKKQSGGAGQFAQVHMKIEPWFEGIDEPEGFNIRGKDEIDLPWGGKLVFYNCIVGGAIDQRYLPSIMKGILEVMEEGPLTGSYIRDVRVMVYDGKMHSVDSNDISFKIAGAHAFREAFLNANPKLLEPTLELTVKVPEEMVGNVMTDLQSRRSIIQGVDSNDNYQILKCIAPEAELYGYSTDLRSLTQGRATFNSVFSSYQPVPGNIQKELVNQ</sequence>
<dbReference type="InterPro" id="IPR005517">
    <property type="entry name" value="Transl_elong_EFG/EF2_IV"/>
</dbReference>
<dbReference type="SUPFAM" id="SSF54211">
    <property type="entry name" value="Ribosomal protein S5 domain 2-like"/>
    <property type="match status" value="1"/>
</dbReference>
<evidence type="ECO:0000256" key="1">
    <source>
        <dbReference type="ARBA" id="ARBA00013902"/>
    </source>
</evidence>
<dbReference type="Pfam" id="PF22042">
    <property type="entry name" value="EF-G_D2"/>
    <property type="match status" value="1"/>
</dbReference>
<dbReference type="Gene3D" id="3.40.50.300">
    <property type="entry name" value="P-loop containing nucleotide triphosphate hydrolases"/>
    <property type="match status" value="1"/>
</dbReference>
<dbReference type="Pfam" id="PF14492">
    <property type="entry name" value="EFG_III"/>
    <property type="match status" value="1"/>
</dbReference>
<proteinExistence type="predicted"/>
<keyword evidence="7" id="KW-1185">Reference proteome</keyword>
<evidence type="ECO:0000313" key="6">
    <source>
        <dbReference type="EMBL" id="MCM8570118.1"/>
    </source>
</evidence>
<dbReference type="InterPro" id="IPR035649">
    <property type="entry name" value="EFG_V"/>
</dbReference>
<dbReference type="InterPro" id="IPR047872">
    <property type="entry name" value="EFG_IV"/>
</dbReference>
<keyword evidence="4" id="KW-0342">GTP-binding</keyword>
<evidence type="ECO:0000259" key="5">
    <source>
        <dbReference type="PROSITE" id="PS51722"/>
    </source>
</evidence>
<keyword evidence="3" id="KW-0547">Nucleotide-binding</keyword>
<dbReference type="SMART" id="SM00889">
    <property type="entry name" value="EFG_IV"/>
    <property type="match status" value="1"/>
</dbReference>
<dbReference type="InterPro" id="IPR041095">
    <property type="entry name" value="EFG_II"/>
</dbReference>
<keyword evidence="6" id="KW-0251">Elongation factor</keyword>
<dbReference type="RefSeq" id="WP_252113908.1">
    <property type="nucleotide sequence ID" value="NZ_JAMSCK010000004.1"/>
</dbReference>
<dbReference type="GO" id="GO:0003746">
    <property type="term" value="F:translation elongation factor activity"/>
    <property type="evidence" value="ECO:0007669"/>
    <property type="project" value="UniProtKB-KW"/>
</dbReference>
<dbReference type="InterPro" id="IPR027417">
    <property type="entry name" value="P-loop_NTPase"/>
</dbReference>
<dbReference type="CDD" id="cd01434">
    <property type="entry name" value="EFG_mtEFG1_IV"/>
    <property type="match status" value="1"/>
</dbReference>
<reference evidence="6" key="1">
    <citation type="submission" date="2022-06" db="EMBL/GenBank/DDBJ databases">
        <title>Gramella sediminis sp. nov., isolated from deep-sea sediment of the Indian Ocean.</title>
        <authorList>
            <person name="Yang L."/>
        </authorList>
    </citation>
    <scope>NUCLEOTIDE SEQUENCE</scope>
    <source>
        <strain evidence="6">HMD3159</strain>
    </source>
</reference>
<dbReference type="NCBIfam" id="NF009381">
    <property type="entry name" value="PRK12740.1-5"/>
    <property type="match status" value="1"/>
</dbReference>
<dbReference type="InterPro" id="IPR000795">
    <property type="entry name" value="T_Tr_GTP-bd_dom"/>
</dbReference>
<feature type="domain" description="Tr-type G" evidence="5">
    <location>
        <begin position="7"/>
        <end position="284"/>
    </location>
</feature>
<dbReference type="InterPro" id="IPR020568">
    <property type="entry name" value="Ribosomal_Su5_D2-typ_SF"/>
</dbReference>
<dbReference type="Gene3D" id="3.30.70.240">
    <property type="match status" value="1"/>
</dbReference>
<dbReference type="EMBL" id="JAMSCK010000004">
    <property type="protein sequence ID" value="MCM8570118.1"/>
    <property type="molecule type" value="Genomic_DNA"/>
</dbReference>
<protein>
    <recommendedName>
        <fullName evidence="2">Elongation factor G</fullName>
    </recommendedName>
    <alternativeName>
        <fullName evidence="1">Tetracycline resistance protein TetQ</fullName>
    </alternativeName>
</protein>
<dbReference type="InterPro" id="IPR035647">
    <property type="entry name" value="EFG_III/V"/>
</dbReference>
<dbReference type="Gene3D" id="2.40.30.10">
    <property type="entry name" value="Translation factors"/>
    <property type="match status" value="1"/>
</dbReference>
<dbReference type="InterPro" id="IPR000640">
    <property type="entry name" value="EFG_V-like"/>
</dbReference>
<dbReference type="InterPro" id="IPR009000">
    <property type="entry name" value="Transl_B-barrel_sf"/>
</dbReference>
<accession>A0ABT0Z3X0</accession>
<evidence type="ECO:0000256" key="3">
    <source>
        <dbReference type="ARBA" id="ARBA00022741"/>
    </source>
</evidence>
<dbReference type="Proteomes" id="UP001155077">
    <property type="component" value="Unassembled WGS sequence"/>
</dbReference>
<dbReference type="InterPro" id="IPR053905">
    <property type="entry name" value="EF-G-like_DII"/>
</dbReference>
<dbReference type="CDD" id="cd03713">
    <property type="entry name" value="EFG_mtEFG_C"/>
    <property type="match status" value="1"/>
</dbReference>
<dbReference type="SUPFAM" id="SSF54980">
    <property type="entry name" value="EF-G C-terminal domain-like"/>
    <property type="match status" value="2"/>
</dbReference>
<dbReference type="Gene3D" id="3.30.70.870">
    <property type="entry name" value="Elongation Factor G (Translational Gtpase), domain 3"/>
    <property type="match status" value="1"/>
</dbReference>